<dbReference type="AlphaFoldDB" id="A0ABD0JUK9"/>
<feature type="compositionally biased region" description="Basic and acidic residues" evidence="1">
    <location>
        <begin position="52"/>
        <end position="69"/>
    </location>
</feature>
<evidence type="ECO:0000256" key="1">
    <source>
        <dbReference type="SAM" id="MobiDB-lite"/>
    </source>
</evidence>
<feature type="compositionally biased region" description="Acidic residues" evidence="1">
    <location>
        <begin position="150"/>
        <end position="166"/>
    </location>
</feature>
<feature type="region of interest" description="Disordered" evidence="1">
    <location>
        <begin position="440"/>
        <end position="464"/>
    </location>
</feature>
<organism evidence="2 3">
    <name type="scientific">Batillaria attramentaria</name>
    <dbReference type="NCBI Taxonomy" id="370345"/>
    <lineage>
        <taxon>Eukaryota</taxon>
        <taxon>Metazoa</taxon>
        <taxon>Spiralia</taxon>
        <taxon>Lophotrochozoa</taxon>
        <taxon>Mollusca</taxon>
        <taxon>Gastropoda</taxon>
        <taxon>Caenogastropoda</taxon>
        <taxon>Sorbeoconcha</taxon>
        <taxon>Cerithioidea</taxon>
        <taxon>Batillariidae</taxon>
        <taxon>Batillaria</taxon>
    </lineage>
</organism>
<evidence type="ECO:0000313" key="3">
    <source>
        <dbReference type="Proteomes" id="UP001519460"/>
    </source>
</evidence>
<feature type="compositionally biased region" description="Polar residues" evidence="1">
    <location>
        <begin position="71"/>
        <end position="80"/>
    </location>
</feature>
<feature type="compositionally biased region" description="Basic and acidic residues" evidence="1">
    <location>
        <begin position="198"/>
        <end position="213"/>
    </location>
</feature>
<feature type="compositionally biased region" description="Acidic residues" evidence="1">
    <location>
        <begin position="288"/>
        <end position="306"/>
    </location>
</feature>
<feature type="compositionally biased region" description="Polar residues" evidence="1">
    <location>
        <begin position="214"/>
        <end position="225"/>
    </location>
</feature>
<feature type="region of interest" description="Disordered" evidence="1">
    <location>
        <begin position="238"/>
        <end position="398"/>
    </location>
</feature>
<feature type="region of interest" description="Disordered" evidence="1">
    <location>
        <begin position="1"/>
        <end position="225"/>
    </location>
</feature>
<dbReference type="Proteomes" id="UP001519460">
    <property type="component" value="Unassembled WGS sequence"/>
</dbReference>
<protein>
    <submittedName>
        <fullName evidence="2">Uncharacterized protein</fullName>
    </submittedName>
</protein>
<keyword evidence="3" id="KW-1185">Reference proteome</keyword>
<feature type="compositionally biased region" description="Acidic residues" evidence="1">
    <location>
        <begin position="84"/>
        <end position="95"/>
    </location>
</feature>
<feature type="compositionally biased region" description="Basic and acidic residues" evidence="1">
    <location>
        <begin position="167"/>
        <end position="179"/>
    </location>
</feature>
<feature type="compositionally biased region" description="Basic and acidic residues" evidence="1">
    <location>
        <begin position="316"/>
        <end position="368"/>
    </location>
</feature>
<accession>A0ABD0JUK9</accession>
<reference evidence="2 3" key="1">
    <citation type="journal article" date="2023" name="Sci. Data">
        <title>Genome assembly of the Korean intertidal mud-creeper Batillaria attramentaria.</title>
        <authorList>
            <person name="Patra A.K."/>
            <person name="Ho P.T."/>
            <person name="Jun S."/>
            <person name="Lee S.J."/>
            <person name="Kim Y."/>
            <person name="Won Y.J."/>
        </authorList>
    </citation>
    <scope>NUCLEOTIDE SEQUENCE [LARGE SCALE GENOMIC DNA]</scope>
    <source>
        <strain evidence="2">Wonlab-2016</strain>
    </source>
</reference>
<evidence type="ECO:0000313" key="2">
    <source>
        <dbReference type="EMBL" id="KAK7478776.1"/>
    </source>
</evidence>
<name>A0ABD0JUK9_9CAEN</name>
<sequence length="464" mass="51142">MAVENIVDQPESPQYSDHEELIDIVTRSPEESGDTDDKLAVETMVNQPESPQHSDHDDFIDIVGDDHPETVVNQPESPQHSDQEDLIDVVGDDQPETVVNQPESPQHSDPEELIDVVCDDQPADAERSLEVNVTSEETGDIDNSMAVEAGTDEPESPQLSDPEELIDVVRLDDKSDVTRSPEVNRTSQARETSVVTSSEEHVSSSTRGGEKETTTALCPSSTTQHAVEDSILCAANTAQQDYHLPPPPETTASGRLHSDFSAGCTGVTDTPTQTSRQIRQKRPRPGDNDDTDEEESSDDDADDSSDDLLQAALRLFNKDDGRRFQERHEAQKRTHSGALKEHPHSMAAEGKENRRDSACVGHEDGERSSRKHKSKKHKKKKAKRVKHPGSLIRELFTGSTQKLRSLRRRCGNDNARGMRKRGSGSQLRLPLTLCALAQQVAKDAQKADGKSDQREAGRAQPTIQ</sequence>
<feature type="compositionally biased region" description="Polar residues" evidence="1">
    <location>
        <begin position="181"/>
        <end position="190"/>
    </location>
</feature>
<feature type="compositionally biased region" description="Basic and acidic residues" evidence="1">
    <location>
        <begin position="443"/>
        <end position="457"/>
    </location>
</feature>
<feature type="compositionally biased region" description="Basic residues" evidence="1">
    <location>
        <begin position="369"/>
        <end position="387"/>
    </location>
</feature>
<dbReference type="EMBL" id="JACVVK020000317">
    <property type="protein sequence ID" value="KAK7478776.1"/>
    <property type="molecule type" value="Genomic_DNA"/>
</dbReference>
<proteinExistence type="predicted"/>
<comment type="caution">
    <text evidence="2">The sequence shown here is derived from an EMBL/GenBank/DDBJ whole genome shotgun (WGS) entry which is preliminary data.</text>
</comment>
<feature type="compositionally biased region" description="Polar residues" evidence="1">
    <location>
        <begin position="267"/>
        <end position="277"/>
    </location>
</feature>
<feature type="compositionally biased region" description="Acidic residues" evidence="1">
    <location>
        <begin position="111"/>
        <end position="123"/>
    </location>
</feature>
<feature type="compositionally biased region" description="Polar residues" evidence="1">
    <location>
        <begin position="97"/>
        <end position="107"/>
    </location>
</feature>
<gene>
    <name evidence="2" type="ORF">BaRGS_00029987</name>
</gene>